<evidence type="ECO:0000313" key="1">
    <source>
        <dbReference type="EMBL" id="GAA5795124.1"/>
    </source>
</evidence>
<keyword evidence="2" id="KW-1185">Reference proteome</keyword>
<comment type="caution">
    <text evidence="1">The sequence shown here is derived from an EMBL/GenBank/DDBJ whole genome shotgun (WGS) entry which is preliminary data.</text>
</comment>
<dbReference type="Gene3D" id="3.60.10.10">
    <property type="entry name" value="Endonuclease/exonuclease/phosphatase"/>
    <property type="match status" value="2"/>
</dbReference>
<evidence type="ECO:0008006" key="3">
    <source>
        <dbReference type="Google" id="ProtNLM"/>
    </source>
</evidence>
<sequence length="340" mass="38807">METNEVSQPQHNNASISIYTDDMDQDDISTIPDRTSVTSTPLTPSQPDVSSDFIRYLRLNCYDILCLQETHVNDMQTELTMSIKFQSTSSIWSTHCGIISLNPSILLESLFITLDQRIIACQVTHINGLFPPTTIINIYAPAQYGPRKIFFDYVMQLPIFQDEELYPFSSTPDSLMPVIRPMLVLDSISNHSSQRLWHEFLNRNLMERTHSRDSESFVPTFRRGASSSTIDYIFASPILAQQLIESKIEFINSEWTDHAALSVTFKFISSRQGTGMWRANPQLLRNPYFISSLKQKIESFFLEDSTSLLSNQETWDAIKLITKPPLKVSVDINDPSNSDL</sequence>
<accession>A0ABP9XK20</accession>
<proteinExistence type="predicted"/>
<dbReference type="SUPFAM" id="SSF56219">
    <property type="entry name" value="DNase I-like"/>
    <property type="match status" value="1"/>
</dbReference>
<reference evidence="1 2" key="1">
    <citation type="submission" date="2024-04" db="EMBL/GenBank/DDBJ databases">
        <title>genome sequences of Mucor flavus KT1a and Helicostylum pulchrum KT1b strains isolation_sourced from the surface of a dry-aged beef.</title>
        <authorList>
            <person name="Toyotome T."/>
            <person name="Hosono M."/>
            <person name="Torimaru M."/>
            <person name="Fukuda K."/>
            <person name="Mikami N."/>
        </authorList>
    </citation>
    <scope>NUCLEOTIDE SEQUENCE [LARGE SCALE GENOMIC DNA]</scope>
    <source>
        <strain evidence="1 2">KT1b</strain>
    </source>
</reference>
<name>A0ABP9XK20_9FUNG</name>
<organism evidence="1 2">
    <name type="scientific">Helicostylum pulchrum</name>
    <dbReference type="NCBI Taxonomy" id="562976"/>
    <lineage>
        <taxon>Eukaryota</taxon>
        <taxon>Fungi</taxon>
        <taxon>Fungi incertae sedis</taxon>
        <taxon>Mucoromycota</taxon>
        <taxon>Mucoromycotina</taxon>
        <taxon>Mucoromycetes</taxon>
        <taxon>Mucorales</taxon>
        <taxon>Mucorineae</taxon>
        <taxon>Mucoraceae</taxon>
        <taxon>Helicostylum</taxon>
    </lineage>
</organism>
<dbReference type="Proteomes" id="UP001476247">
    <property type="component" value="Unassembled WGS sequence"/>
</dbReference>
<protein>
    <recommendedName>
        <fullName evidence="3">Endonuclease/exonuclease/phosphatase domain-containing protein</fullName>
    </recommendedName>
</protein>
<gene>
    <name evidence="1" type="ORF">HPULCUR_000476</name>
</gene>
<dbReference type="InterPro" id="IPR036691">
    <property type="entry name" value="Endo/exonu/phosph_ase_sf"/>
</dbReference>
<dbReference type="EMBL" id="BAABUJ010000004">
    <property type="protein sequence ID" value="GAA5795124.1"/>
    <property type="molecule type" value="Genomic_DNA"/>
</dbReference>
<evidence type="ECO:0000313" key="2">
    <source>
        <dbReference type="Proteomes" id="UP001476247"/>
    </source>
</evidence>